<evidence type="ECO:0000256" key="5">
    <source>
        <dbReference type="ARBA" id="ARBA00022692"/>
    </source>
</evidence>
<keyword evidence="5" id="KW-0812">Transmembrane</keyword>
<dbReference type="Proteomes" id="UP000028826">
    <property type="component" value="Unassembled WGS sequence"/>
</dbReference>
<comment type="caution">
    <text evidence="9">The sequence shown here is derived from an EMBL/GenBank/DDBJ whole genome shotgun (WGS) entry which is preliminary data.</text>
</comment>
<keyword evidence="10" id="KW-1185">Reference proteome</keyword>
<comment type="similarity">
    <text evidence="2">Belongs to the bacterial sugar transferase family.</text>
</comment>
<organism evidence="9 10">
    <name type="scientific">Haematobacter massiliensis</name>
    <dbReference type="NCBI Taxonomy" id="195105"/>
    <lineage>
        <taxon>Bacteria</taxon>
        <taxon>Pseudomonadati</taxon>
        <taxon>Pseudomonadota</taxon>
        <taxon>Alphaproteobacteria</taxon>
        <taxon>Rhodobacterales</taxon>
        <taxon>Paracoccaceae</taxon>
        <taxon>Haematobacter</taxon>
    </lineage>
</organism>
<dbReference type="GO" id="GO:0000271">
    <property type="term" value="P:polysaccharide biosynthetic process"/>
    <property type="evidence" value="ECO:0007669"/>
    <property type="project" value="UniProtKB-KW"/>
</dbReference>
<keyword evidence="3" id="KW-1003">Cell membrane</keyword>
<dbReference type="GO" id="GO:0016780">
    <property type="term" value="F:phosphotransferase activity, for other substituted phosphate groups"/>
    <property type="evidence" value="ECO:0007669"/>
    <property type="project" value="TreeGrafter"/>
</dbReference>
<keyword evidence="6" id="KW-1133">Transmembrane helix</keyword>
<dbReference type="AlphaFoldDB" id="A0A086XY95"/>
<dbReference type="PANTHER" id="PTHR30576">
    <property type="entry name" value="COLANIC BIOSYNTHESIS UDP-GLUCOSE LIPID CARRIER TRANSFERASE"/>
    <property type="match status" value="1"/>
</dbReference>
<keyword evidence="4 9" id="KW-0808">Transferase</keyword>
<dbReference type="STRING" id="195105.CN97_02280"/>
<comment type="subcellular location">
    <subcellularLocation>
        <location evidence="1">Cell membrane</location>
    </subcellularLocation>
</comment>
<dbReference type="PANTHER" id="PTHR30576:SF4">
    <property type="entry name" value="UNDECAPRENYL-PHOSPHATE GALACTOSE PHOSPHOTRANSFERASE"/>
    <property type="match status" value="1"/>
</dbReference>
<evidence type="ECO:0000256" key="7">
    <source>
        <dbReference type="ARBA" id="ARBA00023136"/>
    </source>
</evidence>
<keyword evidence="8" id="KW-0270">Exopolysaccharide synthesis</keyword>
<dbReference type="GO" id="GO:0005886">
    <property type="term" value="C:plasma membrane"/>
    <property type="evidence" value="ECO:0007669"/>
    <property type="project" value="UniProtKB-SubCell"/>
</dbReference>
<evidence type="ECO:0000256" key="8">
    <source>
        <dbReference type="ARBA" id="ARBA00023169"/>
    </source>
</evidence>
<dbReference type="eggNOG" id="COG2148">
    <property type="taxonomic scope" value="Bacteria"/>
</dbReference>
<proteinExistence type="inferred from homology"/>
<accession>A0A086XY95</accession>
<evidence type="ECO:0000256" key="4">
    <source>
        <dbReference type="ARBA" id="ARBA00022679"/>
    </source>
</evidence>
<dbReference type="Pfam" id="PF02397">
    <property type="entry name" value="Bac_transf"/>
    <property type="match status" value="1"/>
</dbReference>
<dbReference type="InterPro" id="IPR003362">
    <property type="entry name" value="Bact_transf"/>
</dbReference>
<reference evidence="9 10" key="1">
    <citation type="submission" date="2014-03" db="EMBL/GenBank/DDBJ databases">
        <title>Genome of Haematobacter massiliensis CCUG 47968.</title>
        <authorList>
            <person name="Wang D."/>
            <person name="Wang G."/>
        </authorList>
    </citation>
    <scope>NUCLEOTIDE SEQUENCE [LARGE SCALE GENOMIC DNA]</scope>
    <source>
        <strain evidence="9 10">CCUG 47968</strain>
    </source>
</reference>
<protein>
    <submittedName>
        <fullName evidence="9">Sugar transferase</fullName>
    </submittedName>
</protein>
<evidence type="ECO:0000256" key="3">
    <source>
        <dbReference type="ARBA" id="ARBA00022475"/>
    </source>
</evidence>
<keyword evidence="7" id="KW-0472">Membrane</keyword>
<evidence type="ECO:0000313" key="10">
    <source>
        <dbReference type="Proteomes" id="UP000028826"/>
    </source>
</evidence>
<evidence type="ECO:0000256" key="6">
    <source>
        <dbReference type="ARBA" id="ARBA00022989"/>
    </source>
</evidence>
<dbReference type="RefSeq" id="WP_035713553.1">
    <property type="nucleotide sequence ID" value="NZ_CAMIFG010000015.1"/>
</dbReference>
<dbReference type="EMBL" id="JGYG01000013">
    <property type="protein sequence ID" value="KFI26995.1"/>
    <property type="molecule type" value="Genomic_DNA"/>
</dbReference>
<evidence type="ECO:0000256" key="1">
    <source>
        <dbReference type="ARBA" id="ARBA00004236"/>
    </source>
</evidence>
<gene>
    <name evidence="9" type="ORF">CN97_02280</name>
</gene>
<sequence length="228" mass="25497">MTVHFNSASQTGLSSSLDQDNPLATPSGIYRNGAKRTIDILLIVLALPFVLPVLAIMAGFVMMDGHSPFYRQERVGRGGRHFSLLKIRTMVPNAKEKLEEYLASDPAARAEWDETQKLKSDPRITFAGRILRKTSLDELPQLWNVLKGDMSLIGPRPMMPEQRALYPGQAYYELRPGITGSWQVSDRNEGSFAGRAKFDLDYYNSLSFVKDLSILLRTVAVVVRGTGY</sequence>
<dbReference type="OrthoDB" id="9808602at2"/>
<evidence type="ECO:0000313" key="9">
    <source>
        <dbReference type="EMBL" id="KFI26995.1"/>
    </source>
</evidence>
<evidence type="ECO:0000256" key="2">
    <source>
        <dbReference type="ARBA" id="ARBA00006464"/>
    </source>
</evidence>
<name>A0A086XY95_9RHOB</name>